<organism evidence="1 2">
    <name type="scientific">Amycolatopsis sacchari</name>
    <dbReference type="NCBI Taxonomy" id="115433"/>
    <lineage>
        <taxon>Bacteria</taxon>
        <taxon>Bacillati</taxon>
        <taxon>Actinomycetota</taxon>
        <taxon>Actinomycetes</taxon>
        <taxon>Pseudonocardiales</taxon>
        <taxon>Pseudonocardiaceae</taxon>
        <taxon>Amycolatopsis</taxon>
    </lineage>
</organism>
<reference evidence="1 2" key="1">
    <citation type="submission" date="2016-10" db="EMBL/GenBank/DDBJ databases">
        <authorList>
            <person name="de Groot N.N."/>
        </authorList>
    </citation>
    <scope>NUCLEOTIDE SEQUENCE [LARGE SCALE GENOMIC DNA]</scope>
    <source>
        <strain evidence="1 2">DSM 44468</strain>
    </source>
</reference>
<accession>A0A1I3SCU9</accession>
<dbReference type="STRING" id="115433.SAMN05421835_106216"/>
<sequence length="147" mass="16522">MLAGYLAWHRSVLLHKCAGLTGEELARRTVPPSSLSLLGLVRHMAKVERIWLRERFAAEGVERLHPGKDVDFDDADPADAAADYERLLEEQRLADKIFASAALDDTFTHDGQVFSVRFLYLHLIQEYARHNGHADLLRERTDGATGA</sequence>
<name>A0A1I3SCU9_9PSEU</name>
<dbReference type="Pfam" id="PF04978">
    <property type="entry name" value="MST"/>
    <property type="match status" value="1"/>
</dbReference>
<dbReference type="SUPFAM" id="SSF109854">
    <property type="entry name" value="DinB/YfiT-like putative metalloenzymes"/>
    <property type="match status" value="1"/>
</dbReference>
<dbReference type="EMBL" id="FORP01000006">
    <property type="protein sequence ID" value="SFJ55439.1"/>
    <property type="molecule type" value="Genomic_DNA"/>
</dbReference>
<evidence type="ECO:0000313" key="2">
    <source>
        <dbReference type="Proteomes" id="UP000199025"/>
    </source>
</evidence>
<proteinExistence type="predicted"/>
<dbReference type="OrthoDB" id="4548523at2"/>
<dbReference type="AlphaFoldDB" id="A0A1I3SCU9"/>
<evidence type="ECO:0008006" key="3">
    <source>
        <dbReference type="Google" id="ProtNLM"/>
    </source>
</evidence>
<gene>
    <name evidence="1" type="ORF">SAMN05421835_106216</name>
</gene>
<dbReference type="InterPro" id="IPR007061">
    <property type="entry name" value="MST-like"/>
</dbReference>
<keyword evidence="2" id="KW-1185">Reference proteome</keyword>
<evidence type="ECO:0000313" key="1">
    <source>
        <dbReference type="EMBL" id="SFJ55439.1"/>
    </source>
</evidence>
<dbReference type="InterPro" id="IPR034660">
    <property type="entry name" value="DinB/YfiT-like"/>
</dbReference>
<dbReference type="Gene3D" id="1.20.120.450">
    <property type="entry name" value="dinb family like domain"/>
    <property type="match status" value="1"/>
</dbReference>
<dbReference type="Proteomes" id="UP000199025">
    <property type="component" value="Unassembled WGS sequence"/>
</dbReference>
<protein>
    <recommendedName>
        <fullName evidence="3">DinB family protein</fullName>
    </recommendedName>
</protein>